<dbReference type="EMBL" id="LUGG01000002">
    <property type="protein sequence ID" value="OBZ78305.1"/>
    <property type="molecule type" value="Genomic_DNA"/>
</dbReference>
<organism evidence="2 3">
    <name type="scientific">Grifola frondosa</name>
    <name type="common">Maitake</name>
    <name type="synonym">Polyporus frondosus</name>
    <dbReference type="NCBI Taxonomy" id="5627"/>
    <lineage>
        <taxon>Eukaryota</taxon>
        <taxon>Fungi</taxon>
        <taxon>Dikarya</taxon>
        <taxon>Basidiomycota</taxon>
        <taxon>Agaricomycotina</taxon>
        <taxon>Agaricomycetes</taxon>
        <taxon>Polyporales</taxon>
        <taxon>Grifolaceae</taxon>
        <taxon>Grifola</taxon>
    </lineage>
</organism>
<feature type="transmembrane region" description="Helical" evidence="1">
    <location>
        <begin position="226"/>
        <end position="253"/>
    </location>
</feature>
<dbReference type="OMA" id="AIWIETV"/>
<keyword evidence="1" id="KW-0472">Membrane</keyword>
<keyword evidence="1" id="KW-0812">Transmembrane</keyword>
<evidence type="ECO:0000256" key="1">
    <source>
        <dbReference type="SAM" id="Phobius"/>
    </source>
</evidence>
<reference evidence="2 3" key="1">
    <citation type="submission" date="2016-03" db="EMBL/GenBank/DDBJ databases">
        <title>Whole genome sequencing of Grifola frondosa 9006-11.</title>
        <authorList>
            <person name="Min B."/>
            <person name="Park H."/>
            <person name="Kim J.-G."/>
            <person name="Cho H."/>
            <person name="Oh Y.-L."/>
            <person name="Kong W.-S."/>
            <person name="Choi I.-G."/>
        </authorList>
    </citation>
    <scope>NUCLEOTIDE SEQUENCE [LARGE SCALE GENOMIC DNA]</scope>
    <source>
        <strain evidence="2 3">9006-11</strain>
    </source>
</reference>
<gene>
    <name evidence="2" type="ORF">A0H81_02449</name>
</gene>
<feature type="transmembrane region" description="Helical" evidence="1">
    <location>
        <begin position="20"/>
        <end position="36"/>
    </location>
</feature>
<feature type="transmembrane region" description="Helical" evidence="1">
    <location>
        <begin position="265"/>
        <end position="285"/>
    </location>
</feature>
<keyword evidence="1" id="KW-1133">Transmembrane helix</keyword>
<name>A0A1C7MN46_GRIFR</name>
<evidence type="ECO:0000313" key="2">
    <source>
        <dbReference type="EMBL" id="OBZ78305.1"/>
    </source>
</evidence>
<keyword evidence="3" id="KW-1185">Reference proteome</keyword>
<sequence>MFLIAIWIETFLYDRKLNPQQGINFIVFSGAVYVLAFKKRRTVSAHRYLLGTSVLLFAVSTAHIALSLRQLMVAFLTPSIILAPQGASIYFATQTYSIAFVKQALYVINDVTQNMILVRKSMSPPFRLPITQIPRSGVSMRCGAVTGELQFSHLSWNVSTSATCSFIAIVSYWRGASPQDASVKAWGIAAWTLLLVINIGVTIACASKIWLAGRRARAAHPRGHNVYLGVAYTILESGGLFAAATLVVVIMYLNTPSALDALAGVNALVQLATLCPLLIVVRIGLGLTHGKSCTDAHMSHGTQLSLGPPRFVMGPVDSVQVHIHQTQEDTRDSFVMEEMKSQETA</sequence>
<proteinExistence type="predicted"/>
<accession>A0A1C7MN46</accession>
<dbReference type="AlphaFoldDB" id="A0A1C7MN46"/>
<dbReference type="OrthoDB" id="3357408at2759"/>
<feature type="transmembrane region" description="Helical" evidence="1">
    <location>
        <begin position="72"/>
        <end position="92"/>
    </location>
</feature>
<feature type="transmembrane region" description="Helical" evidence="1">
    <location>
        <begin position="154"/>
        <end position="173"/>
    </location>
</feature>
<protein>
    <submittedName>
        <fullName evidence="2">Uncharacterized protein</fullName>
    </submittedName>
</protein>
<dbReference type="Proteomes" id="UP000092993">
    <property type="component" value="Unassembled WGS sequence"/>
</dbReference>
<feature type="transmembrane region" description="Helical" evidence="1">
    <location>
        <begin position="48"/>
        <end position="66"/>
    </location>
</feature>
<evidence type="ECO:0000313" key="3">
    <source>
        <dbReference type="Proteomes" id="UP000092993"/>
    </source>
</evidence>
<feature type="transmembrane region" description="Helical" evidence="1">
    <location>
        <begin position="185"/>
        <end position="206"/>
    </location>
</feature>
<comment type="caution">
    <text evidence="2">The sequence shown here is derived from an EMBL/GenBank/DDBJ whole genome shotgun (WGS) entry which is preliminary data.</text>
</comment>